<dbReference type="Gene3D" id="2.40.160.10">
    <property type="entry name" value="Porin"/>
    <property type="match status" value="1"/>
</dbReference>
<accession>A0A517NBP2</accession>
<keyword evidence="1" id="KW-0732">Signal</keyword>
<dbReference type="KEGG" id="rlc:K227x_29490"/>
<feature type="signal peptide" evidence="1">
    <location>
        <begin position="1"/>
        <end position="24"/>
    </location>
</feature>
<dbReference type="SUPFAM" id="SSF56935">
    <property type="entry name" value="Porins"/>
    <property type="match status" value="1"/>
</dbReference>
<evidence type="ECO:0000313" key="2">
    <source>
        <dbReference type="EMBL" id="QDT04557.1"/>
    </source>
</evidence>
<name>A0A517NBP2_9BACT</name>
<protein>
    <submittedName>
        <fullName evidence="2">Porin P</fullName>
    </submittedName>
</protein>
<dbReference type="RefSeq" id="WP_246146782.1">
    <property type="nucleotide sequence ID" value="NZ_CP036525.1"/>
</dbReference>
<keyword evidence="3" id="KW-1185">Reference proteome</keyword>
<dbReference type="InterPro" id="IPR023614">
    <property type="entry name" value="Porin_dom_sf"/>
</dbReference>
<dbReference type="Pfam" id="PF07396">
    <property type="entry name" value="Porin_O_P"/>
    <property type="match status" value="1"/>
</dbReference>
<dbReference type="Proteomes" id="UP000318538">
    <property type="component" value="Chromosome"/>
</dbReference>
<sequence precursor="true">MNRMFRYGWILGMAASLVTASAWAATLADEIQAVSTSDPVAERPASPMATPGQGLDVAEEFAKMQAQIDELKVSTATPVGFPAAACSPAAPAAKYPSVRLTGFFQADSGWFSQSDANRLAVGIGVIEDGDVQDGSDFRRARLAAVGDVWDNVSYMLEMDFAFPGRPSFMDVWLDIDVLDGDSHLRIGQYRQPVGMDGLTSVKDMTFLERGLPFAFLPFRQIGAMWYGVNRTQDITWAISGFRFPTDVYANNVGDNGGYAMAARLTGLMVDAKDGGAILHVGASYSYLDPANDQIQIRNQPEVFVGENGLASLGPAGVPSFVPPFVDTGQVATEHVNLLGAELAGVLGAFHWQTEALFANVDQKGGPSLVFPGAYVQAGYFLTGETRPYNRSAGVLGRIKPNCSVGKEGGIGAWELAVRYSTIDLNDKNIQGNRLNNVTGGVNWYMNPFTKFQFNYIHAMLDSPAYGSSNADIVAMRAQLDF</sequence>
<reference evidence="2 3" key="1">
    <citation type="submission" date="2019-02" db="EMBL/GenBank/DDBJ databases">
        <title>Deep-cultivation of Planctomycetes and their phenomic and genomic characterization uncovers novel biology.</title>
        <authorList>
            <person name="Wiegand S."/>
            <person name="Jogler M."/>
            <person name="Boedeker C."/>
            <person name="Pinto D."/>
            <person name="Vollmers J."/>
            <person name="Rivas-Marin E."/>
            <person name="Kohn T."/>
            <person name="Peeters S.H."/>
            <person name="Heuer A."/>
            <person name="Rast P."/>
            <person name="Oberbeckmann S."/>
            <person name="Bunk B."/>
            <person name="Jeske O."/>
            <person name="Meyerdierks A."/>
            <person name="Storesund J.E."/>
            <person name="Kallscheuer N."/>
            <person name="Luecker S."/>
            <person name="Lage O.M."/>
            <person name="Pohl T."/>
            <person name="Merkel B.J."/>
            <person name="Hornburger P."/>
            <person name="Mueller R.-W."/>
            <person name="Bruemmer F."/>
            <person name="Labrenz M."/>
            <person name="Spormann A.M."/>
            <person name="Op den Camp H."/>
            <person name="Overmann J."/>
            <person name="Amann R."/>
            <person name="Jetten M.S.M."/>
            <person name="Mascher T."/>
            <person name="Medema M.H."/>
            <person name="Devos D.P."/>
            <person name="Kaster A.-K."/>
            <person name="Ovreas L."/>
            <person name="Rohde M."/>
            <person name="Galperin M.Y."/>
            <person name="Jogler C."/>
        </authorList>
    </citation>
    <scope>NUCLEOTIDE SEQUENCE [LARGE SCALE GENOMIC DNA]</scope>
    <source>
        <strain evidence="2 3">K22_7</strain>
    </source>
</reference>
<dbReference type="InterPro" id="IPR010870">
    <property type="entry name" value="Porin_O/P"/>
</dbReference>
<feature type="chain" id="PRO_5022110718" evidence="1">
    <location>
        <begin position="25"/>
        <end position="481"/>
    </location>
</feature>
<dbReference type="EMBL" id="CP036525">
    <property type="protein sequence ID" value="QDT04557.1"/>
    <property type="molecule type" value="Genomic_DNA"/>
</dbReference>
<evidence type="ECO:0000256" key="1">
    <source>
        <dbReference type="SAM" id="SignalP"/>
    </source>
</evidence>
<proteinExistence type="predicted"/>
<organism evidence="2 3">
    <name type="scientific">Rubripirellula lacrimiformis</name>
    <dbReference type="NCBI Taxonomy" id="1930273"/>
    <lineage>
        <taxon>Bacteria</taxon>
        <taxon>Pseudomonadati</taxon>
        <taxon>Planctomycetota</taxon>
        <taxon>Planctomycetia</taxon>
        <taxon>Pirellulales</taxon>
        <taxon>Pirellulaceae</taxon>
        <taxon>Rubripirellula</taxon>
    </lineage>
</organism>
<gene>
    <name evidence="2" type="primary">oprP</name>
    <name evidence="2" type="ORF">K227x_29490</name>
</gene>
<evidence type="ECO:0000313" key="3">
    <source>
        <dbReference type="Proteomes" id="UP000318538"/>
    </source>
</evidence>
<dbReference type="AlphaFoldDB" id="A0A517NBP2"/>